<protein>
    <submittedName>
        <fullName evidence="1">Thiamine biosynthesis protein</fullName>
    </submittedName>
</protein>
<proteinExistence type="predicted"/>
<dbReference type="Pfam" id="PF09512">
    <property type="entry name" value="ThiW"/>
    <property type="match status" value="1"/>
</dbReference>
<sequence>MNIKKITYSAMLIAIGVVFANFVFFPVGVSKTTPIQHIINVISAVTLGPGYAVLIAFSISIIRNIMGTGTLLAFPGSMIGALLAGILYKLAGKKILAALGEVFGTGIIGGIVAFPVAKYIIGKDVGAFFFVTPFLINTVTGSIIALILLEVLDKSKKFYK</sequence>
<dbReference type="RefSeq" id="WP_094397810.1">
    <property type="nucleotide sequence ID" value="NZ_CP016893.1"/>
</dbReference>
<dbReference type="Gene3D" id="1.10.1760.20">
    <property type="match status" value="1"/>
</dbReference>
<gene>
    <name evidence="1" type="ORF">Thert_02757</name>
</gene>
<dbReference type="NCBIfam" id="TIGR02359">
    <property type="entry name" value="thiW"/>
    <property type="match status" value="1"/>
</dbReference>
<dbReference type="InterPro" id="IPR012652">
    <property type="entry name" value="ThiW"/>
</dbReference>
<name>A0A223I1R3_THETR</name>
<evidence type="ECO:0000313" key="2">
    <source>
        <dbReference type="Proteomes" id="UP000214975"/>
    </source>
</evidence>
<dbReference type="PIRSF" id="PIRSF024534">
    <property type="entry name" value="ThiW"/>
    <property type="match status" value="1"/>
</dbReference>
<evidence type="ECO:0000313" key="1">
    <source>
        <dbReference type="EMBL" id="AST58587.1"/>
    </source>
</evidence>
<dbReference type="Proteomes" id="UP000214975">
    <property type="component" value="Chromosome"/>
</dbReference>
<dbReference type="EMBL" id="CP016893">
    <property type="protein sequence ID" value="AST58587.1"/>
    <property type="molecule type" value="Genomic_DNA"/>
</dbReference>
<organism evidence="1 2">
    <name type="scientific">Thermoanaerobacterium thermosaccharolyticum</name>
    <name type="common">Clostridium thermosaccharolyticum</name>
    <dbReference type="NCBI Taxonomy" id="1517"/>
    <lineage>
        <taxon>Bacteria</taxon>
        <taxon>Bacillati</taxon>
        <taxon>Bacillota</taxon>
        <taxon>Clostridia</taxon>
        <taxon>Thermoanaerobacterales</taxon>
        <taxon>Thermoanaerobacteraceae</taxon>
        <taxon>Thermoanaerobacterium</taxon>
    </lineage>
</organism>
<reference evidence="1 2" key="1">
    <citation type="submission" date="2016-08" db="EMBL/GenBank/DDBJ databases">
        <title>A novel genetic cassette of butanologenic Thermoanaerobacterium thermosaccharolyticum that directly convert cellulose to butanol.</title>
        <authorList>
            <person name="Li T."/>
            <person name="He J."/>
        </authorList>
    </citation>
    <scope>NUCLEOTIDE SEQUENCE [LARGE SCALE GENOMIC DNA]</scope>
    <source>
        <strain evidence="1 2">TG57</strain>
    </source>
</reference>
<dbReference type="AlphaFoldDB" id="A0A223I1R3"/>
<accession>A0A223I1R3</accession>